<dbReference type="Pfam" id="PF13644">
    <property type="entry name" value="DKNYY"/>
    <property type="match status" value="1"/>
</dbReference>
<reference evidence="1 3" key="1">
    <citation type="submission" date="2019-03" db="EMBL/GenBank/DDBJ databases">
        <title>Genomic Encyclopedia of Type Strains, Phase IV (KMG-IV): sequencing the most valuable type-strain genomes for metagenomic binning, comparative biology and taxonomic classification.</title>
        <authorList>
            <person name="Goeker M."/>
        </authorList>
    </citation>
    <scope>NUCLEOTIDE SEQUENCE [LARGE SCALE GENOMIC DNA]</scope>
    <source>
        <strain evidence="1 3">DSM 17474</strain>
    </source>
</reference>
<keyword evidence="3" id="KW-1185">Reference proteome</keyword>
<accession>A0AAE9GUH9</accession>
<sequence length="302" mass="34738">MPDSLQMLSNQNRYFLKDQTHIYYLNKSNKPAKVPGADYASFEVVSHCLAKDAHAVYALSGSGEGLQIFAAADMDNLFFLPATISGDYFADLQNLYHYNGHFIEYCNVIDMTQETEPIKRYLAQNHGDKAAWWNCAEGFYRRLQPLSAHHYQSENRIFYYFKDDKDLYDYPVYNTKVSGFNFDHDGCFIALRDVDVATFQVLNEIYAKDKNSVYFYARKIAADAATFAVIDRLFAKDGHGIWFNGRLADVADVDTFEVLTKNERRCEAHRARDNRAEYVSKNAKIRHQGYAHILKKVKAGSK</sequence>
<reference evidence="2" key="2">
    <citation type="submission" date="2021-12" db="EMBL/GenBank/DDBJ databases">
        <authorList>
            <person name="Veyrier F.J."/>
        </authorList>
    </citation>
    <scope>NUCLEOTIDE SEQUENCE</scope>
    <source>
        <strain evidence="2">1258/02</strain>
    </source>
</reference>
<organism evidence="2 4">
    <name type="scientific">Uruburuella suis</name>
    <dbReference type="NCBI Taxonomy" id="252130"/>
    <lineage>
        <taxon>Bacteria</taxon>
        <taxon>Pseudomonadati</taxon>
        <taxon>Pseudomonadota</taxon>
        <taxon>Betaproteobacteria</taxon>
        <taxon>Neisseriales</taxon>
        <taxon>Neisseriaceae</taxon>
        <taxon>Uruburuella</taxon>
    </lineage>
</organism>
<proteinExistence type="predicted"/>
<dbReference type="Proteomes" id="UP000294721">
    <property type="component" value="Unassembled WGS sequence"/>
</dbReference>
<name>A0AAE9GUH9_9NEIS</name>
<evidence type="ECO:0000313" key="3">
    <source>
        <dbReference type="Proteomes" id="UP000294721"/>
    </source>
</evidence>
<dbReference type="Proteomes" id="UP000829756">
    <property type="component" value="Chromosome"/>
</dbReference>
<dbReference type="InterPro" id="IPR027375">
    <property type="entry name" value="DKNYY"/>
</dbReference>
<evidence type="ECO:0000313" key="1">
    <source>
        <dbReference type="EMBL" id="TCP06441.1"/>
    </source>
</evidence>
<dbReference type="RefSeq" id="WP_132953821.1">
    <property type="nucleotide sequence ID" value="NZ_CP091507.1"/>
</dbReference>
<gene>
    <name evidence="1" type="ORF">EV680_11270</name>
    <name evidence="2" type="ORF">LVJ78_04220</name>
</gene>
<protein>
    <submittedName>
        <fullName evidence="2">DKNYY domain-containing protein</fullName>
    </submittedName>
    <submittedName>
        <fullName evidence="1">DKNYY family protein</fullName>
    </submittedName>
</protein>
<reference evidence="2" key="3">
    <citation type="journal article" date="2022" name="Res Sq">
        <title>Evolution of multicellular longitudinally dividing oral cavity symbionts (Neisseriaceae).</title>
        <authorList>
            <person name="Nyongesa S."/>
            <person name="Weber P."/>
            <person name="Bernet E."/>
            <person name="Pullido F."/>
            <person name="Nieckarz M."/>
            <person name="Delaby M."/>
            <person name="Nieves C."/>
            <person name="Viehboeck T."/>
            <person name="Krause N."/>
            <person name="Rivera-Millot A."/>
            <person name="Nakamura A."/>
            <person name="Vischer N."/>
            <person name="VanNieuwenhze M."/>
            <person name="Brun Y."/>
            <person name="Cava F."/>
            <person name="Bulgheresi S."/>
            <person name="Veyrier F."/>
        </authorList>
    </citation>
    <scope>NUCLEOTIDE SEQUENCE</scope>
    <source>
        <strain evidence="2">1258/02</strain>
    </source>
</reference>
<evidence type="ECO:0000313" key="2">
    <source>
        <dbReference type="EMBL" id="UOO80225.1"/>
    </source>
</evidence>
<dbReference type="KEGG" id="usu:LVJ78_04220"/>
<dbReference type="EMBL" id="SLXE01000012">
    <property type="protein sequence ID" value="TCP06441.1"/>
    <property type="molecule type" value="Genomic_DNA"/>
</dbReference>
<dbReference type="AlphaFoldDB" id="A0AAE9GUH9"/>
<evidence type="ECO:0000313" key="4">
    <source>
        <dbReference type="Proteomes" id="UP000829756"/>
    </source>
</evidence>
<dbReference type="EMBL" id="CP091507">
    <property type="protein sequence ID" value="UOO80225.1"/>
    <property type="molecule type" value="Genomic_DNA"/>
</dbReference>